<accession>A0A0E9W632</accession>
<reference evidence="1" key="1">
    <citation type="submission" date="2014-11" db="EMBL/GenBank/DDBJ databases">
        <authorList>
            <person name="Amaro Gonzalez C."/>
        </authorList>
    </citation>
    <scope>NUCLEOTIDE SEQUENCE</scope>
</reference>
<dbReference type="AlphaFoldDB" id="A0A0E9W632"/>
<name>A0A0E9W632_ANGAN</name>
<sequence length="29" mass="3421">MKFRILNSAAHVNMCYLWRLCSISFVFGI</sequence>
<evidence type="ECO:0000313" key="1">
    <source>
        <dbReference type="EMBL" id="JAH85807.1"/>
    </source>
</evidence>
<reference evidence="1" key="2">
    <citation type="journal article" date="2015" name="Fish Shellfish Immunol.">
        <title>Early steps in the European eel (Anguilla anguilla)-Vibrio vulnificus interaction in the gills: Role of the RtxA13 toxin.</title>
        <authorList>
            <person name="Callol A."/>
            <person name="Pajuelo D."/>
            <person name="Ebbesson L."/>
            <person name="Teles M."/>
            <person name="MacKenzie S."/>
            <person name="Amaro C."/>
        </authorList>
    </citation>
    <scope>NUCLEOTIDE SEQUENCE</scope>
</reference>
<protein>
    <submittedName>
        <fullName evidence="1">Uncharacterized protein</fullName>
    </submittedName>
</protein>
<organism evidence="1">
    <name type="scientific">Anguilla anguilla</name>
    <name type="common">European freshwater eel</name>
    <name type="synonym">Muraena anguilla</name>
    <dbReference type="NCBI Taxonomy" id="7936"/>
    <lineage>
        <taxon>Eukaryota</taxon>
        <taxon>Metazoa</taxon>
        <taxon>Chordata</taxon>
        <taxon>Craniata</taxon>
        <taxon>Vertebrata</taxon>
        <taxon>Euteleostomi</taxon>
        <taxon>Actinopterygii</taxon>
        <taxon>Neopterygii</taxon>
        <taxon>Teleostei</taxon>
        <taxon>Anguilliformes</taxon>
        <taxon>Anguillidae</taxon>
        <taxon>Anguilla</taxon>
    </lineage>
</organism>
<dbReference type="EMBL" id="GBXM01022770">
    <property type="protein sequence ID" value="JAH85807.1"/>
    <property type="molecule type" value="Transcribed_RNA"/>
</dbReference>
<proteinExistence type="predicted"/>